<dbReference type="EMBL" id="JAUSRR010000006">
    <property type="protein sequence ID" value="MDP9925065.1"/>
    <property type="molecule type" value="Genomic_DNA"/>
</dbReference>
<dbReference type="RefSeq" id="WP_095746724.1">
    <property type="nucleotide sequence ID" value="NZ_CP023284.1"/>
</dbReference>
<reference evidence="1 3" key="1">
    <citation type="submission" date="2017-09" db="EMBL/GenBank/DDBJ databases">
        <title>The diverse metabolic capabilities of V. boronicumulans make it an excellent choice for continued studies on novel biodegradation.</title>
        <authorList>
            <person name="Sun S."/>
        </authorList>
    </citation>
    <scope>NUCLEOTIDE SEQUENCE [LARGE SCALE GENOMIC DNA]</scope>
    <source>
        <strain evidence="1 3">J1</strain>
    </source>
</reference>
<evidence type="ECO:0000313" key="1">
    <source>
        <dbReference type="EMBL" id="ATA56621.1"/>
    </source>
</evidence>
<accession>A0A250DRA3</accession>
<dbReference type="KEGG" id="vbo:CKY39_27840"/>
<evidence type="ECO:0000313" key="3">
    <source>
        <dbReference type="Proteomes" id="UP000217154"/>
    </source>
</evidence>
<protein>
    <submittedName>
        <fullName evidence="1">Uncharacterized protein</fullName>
    </submittedName>
</protein>
<name>A0A250DRA3_9BURK</name>
<sequence length="156" mass="16808">MGLFDFLKKKKQPEVEMPSTLEAGMASQAEDFIGAFSQPGAPIDSAALDYSEASLVLVDQVLEDFFQQQAPLPDDLHFLASAYVFETARREFGGRYLRGDDDNPFVLVIGPDSAQVGVCAMAKVRGRAVNGPEDSLAFFYAGIAPVVQRGVSATLV</sequence>
<dbReference type="Proteomes" id="UP001244295">
    <property type="component" value="Unassembled WGS sequence"/>
</dbReference>
<reference evidence="2" key="2">
    <citation type="submission" date="2023-07" db="EMBL/GenBank/DDBJ databases">
        <title>Sorghum-associated microbial communities from plants grown in Nebraska, USA.</title>
        <authorList>
            <person name="Schachtman D."/>
        </authorList>
    </citation>
    <scope>NUCLEOTIDE SEQUENCE</scope>
    <source>
        <strain evidence="2">DS2795</strain>
    </source>
</reference>
<gene>
    <name evidence="1" type="ORF">CKY39_27840</name>
    <name evidence="2" type="ORF">J2W25_004101</name>
</gene>
<organism evidence="1 3">
    <name type="scientific">Variovorax boronicumulans</name>
    <dbReference type="NCBI Taxonomy" id="436515"/>
    <lineage>
        <taxon>Bacteria</taxon>
        <taxon>Pseudomonadati</taxon>
        <taxon>Pseudomonadota</taxon>
        <taxon>Betaproteobacteria</taxon>
        <taxon>Burkholderiales</taxon>
        <taxon>Comamonadaceae</taxon>
        <taxon>Variovorax</taxon>
    </lineage>
</organism>
<dbReference type="EMBL" id="CP023284">
    <property type="protein sequence ID" value="ATA56621.1"/>
    <property type="molecule type" value="Genomic_DNA"/>
</dbReference>
<evidence type="ECO:0000313" key="2">
    <source>
        <dbReference type="EMBL" id="MDP9925065.1"/>
    </source>
</evidence>
<dbReference type="AlphaFoldDB" id="A0A250DRA3"/>
<dbReference type="Proteomes" id="UP000217154">
    <property type="component" value="Chromosome"/>
</dbReference>
<proteinExistence type="predicted"/>